<keyword evidence="1" id="KW-0238">DNA-binding</keyword>
<dbReference type="PRINTS" id="PR00040">
    <property type="entry name" value="HTHMERR"/>
</dbReference>
<dbReference type="EMBL" id="BPQF01000024">
    <property type="protein sequence ID" value="GJD41537.1"/>
    <property type="molecule type" value="Genomic_DNA"/>
</dbReference>
<keyword evidence="5" id="KW-1185">Reference proteome</keyword>
<reference evidence="3" key="2">
    <citation type="submission" date="2019-12" db="EMBL/GenBank/DDBJ databases">
        <authorList>
            <person name="Cremers G."/>
        </authorList>
    </citation>
    <scope>NUCLEOTIDE SEQUENCE</scope>
    <source>
        <strain evidence="3">Mbul2</strain>
    </source>
</reference>
<dbReference type="InterPro" id="IPR047057">
    <property type="entry name" value="MerR_fam"/>
</dbReference>
<sequence>MRIGTLSKRTGVSVRMLRYYEGEGLLTPERTGAGYRDYTPLDEDIVRRIRTLGAAGMTLPVIREFLPCALAGRGAFEPCDELRQTLRRHIAQVDERITELAKSRSLLESILATM</sequence>
<evidence type="ECO:0000313" key="3">
    <source>
        <dbReference type="EMBL" id="CAA2143509.1"/>
    </source>
</evidence>
<dbReference type="PROSITE" id="PS00552">
    <property type="entry name" value="HTH_MERR_1"/>
    <property type="match status" value="1"/>
</dbReference>
<dbReference type="RefSeq" id="WP_056150002.1">
    <property type="nucleotide sequence ID" value="NZ_BPQF01000024.1"/>
</dbReference>
<gene>
    <name evidence="3" type="primary">hmrR_3</name>
    <name evidence="4" type="synonym">hmrR_2</name>
    <name evidence="3" type="ORF">MBLL_02858</name>
    <name evidence="4" type="ORF">OICFNHDK_4020</name>
</gene>
<dbReference type="AlphaFoldDB" id="A0A679JYV6"/>
<reference evidence="4" key="3">
    <citation type="submission" date="2021-08" db="EMBL/GenBank/DDBJ databases">
        <authorList>
            <person name="Tani A."/>
            <person name="Ola A."/>
            <person name="Ogura Y."/>
            <person name="Katsura K."/>
            <person name="Hayashi T."/>
        </authorList>
    </citation>
    <scope>NUCLEOTIDE SEQUENCE</scope>
    <source>
        <strain evidence="4">DSM 21893</strain>
    </source>
</reference>
<proteinExistence type="predicted"/>
<protein>
    <submittedName>
        <fullName evidence="3">HTH-type transcriptional regulator HmrR</fullName>
    </submittedName>
</protein>
<dbReference type="SMART" id="SM00422">
    <property type="entry name" value="HTH_MERR"/>
    <property type="match status" value="1"/>
</dbReference>
<evidence type="ECO:0000313" key="4">
    <source>
        <dbReference type="EMBL" id="GJD41537.1"/>
    </source>
</evidence>
<dbReference type="Proteomes" id="UP001055307">
    <property type="component" value="Unassembled WGS sequence"/>
</dbReference>
<dbReference type="GO" id="GO:0003700">
    <property type="term" value="F:DNA-binding transcription factor activity"/>
    <property type="evidence" value="ECO:0007669"/>
    <property type="project" value="InterPro"/>
</dbReference>
<feature type="domain" description="HTH merR-type" evidence="2">
    <location>
        <begin position="1"/>
        <end position="68"/>
    </location>
</feature>
<dbReference type="EMBL" id="LR743511">
    <property type="protein sequence ID" value="CAA2143509.1"/>
    <property type="molecule type" value="Genomic_DNA"/>
</dbReference>
<accession>A0A679JYV6</accession>
<dbReference type="PROSITE" id="PS50937">
    <property type="entry name" value="HTH_MERR_2"/>
    <property type="match status" value="1"/>
</dbReference>
<dbReference type="InterPro" id="IPR009061">
    <property type="entry name" value="DNA-bd_dom_put_sf"/>
</dbReference>
<dbReference type="SUPFAM" id="SSF46955">
    <property type="entry name" value="Putative DNA-binding domain"/>
    <property type="match status" value="1"/>
</dbReference>
<evidence type="ECO:0000256" key="1">
    <source>
        <dbReference type="ARBA" id="ARBA00023125"/>
    </source>
</evidence>
<evidence type="ECO:0000313" key="5">
    <source>
        <dbReference type="Proteomes" id="UP001055307"/>
    </source>
</evidence>
<dbReference type="PANTHER" id="PTHR30204:SF92">
    <property type="entry name" value="HTH-TYPE TRANSCRIPTIONAL REGULATOR ZNTR"/>
    <property type="match status" value="1"/>
</dbReference>
<evidence type="ECO:0000259" key="2">
    <source>
        <dbReference type="PROSITE" id="PS50937"/>
    </source>
</evidence>
<dbReference type="PANTHER" id="PTHR30204">
    <property type="entry name" value="REDOX-CYCLING DRUG-SENSING TRANSCRIPTIONAL ACTIVATOR SOXR"/>
    <property type="match status" value="1"/>
</dbReference>
<dbReference type="Pfam" id="PF13411">
    <property type="entry name" value="MerR_1"/>
    <property type="match status" value="1"/>
</dbReference>
<name>A0A679JYV6_9HYPH</name>
<dbReference type="GO" id="GO:0003677">
    <property type="term" value="F:DNA binding"/>
    <property type="evidence" value="ECO:0007669"/>
    <property type="project" value="UniProtKB-KW"/>
</dbReference>
<reference evidence="4" key="1">
    <citation type="journal article" date="2016" name="Front. Microbiol.">
        <title>Genome Sequence of the Piezophilic, Mesophilic Sulfate-Reducing Bacterium Desulfovibrio indicus J2T.</title>
        <authorList>
            <person name="Cao J."/>
            <person name="Maignien L."/>
            <person name="Shao Z."/>
            <person name="Alain K."/>
            <person name="Jebbar M."/>
        </authorList>
    </citation>
    <scope>NUCLEOTIDE SEQUENCE</scope>
    <source>
        <strain evidence="4">DSM 21893</strain>
    </source>
</reference>
<dbReference type="Gene3D" id="1.10.1660.10">
    <property type="match status" value="1"/>
</dbReference>
<dbReference type="InterPro" id="IPR000551">
    <property type="entry name" value="MerR-type_HTH_dom"/>
</dbReference>
<organism evidence="3">
    <name type="scientific">Methylobacterium bullatum</name>
    <dbReference type="NCBI Taxonomy" id="570505"/>
    <lineage>
        <taxon>Bacteria</taxon>
        <taxon>Pseudomonadati</taxon>
        <taxon>Pseudomonadota</taxon>
        <taxon>Alphaproteobacteria</taxon>
        <taxon>Hyphomicrobiales</taxon>
        <taxon>Methylobacteriaceae</taxon>
        <taxon>Methylobacterium</taxon>
    </lineage>
</organism>
<dbReference type="CDD" id="cd01282">
    <property type="entry name" value="HTH_MerR-like_sg3"/>
    <property type="match status" value="1"/>
</dbReference>